<dbReference type="GO" id="GO:0006886">
    <property type="term" value="P:intracellular protein transport"/>
    <property type="evidence" value="ECO:0007669"/>
    <property type="project" value="InterPro"/>
</dbReference>
<feature type="coiled-coil region" evidence="4">
    <location>
        <begin position="77"/>
        <end position="111"/>
    </location>
</feature>
<dbReference type="EMBL" id="HAAD01005412">
    <property type="protein sequence ID" value="CDG71644.1"/>
    <property type="molecule type" value="mRNA"/>
</dbReference>
<evidence type="ECO:0000256" key="4">
    <source>
        <dbReference type="SAM" id="Coils"/>
    </source>
</evidence>
<reference evidence="5" key="1">
    <citation type="journal article" date="2013" name="Genome Biol. Evol.">
        <title>Punctuated emergences of genetic and phenotypic innovations in eumetazoan, bilaterian, euteleostome, and hominidae ancestors.</title>
        <authorList>
            <person name="Wenger Y."/>
            <person name="Galliot B."/>
        </authorList>
    </citation>
    <scope>NUCLEOTIDE SEQUENCE</scope>
    <source>
        <tissue evidence="5">Whole animals</tissue>
    </source>
</reference>
<dbReference type="AlphaFoldDB" id="T2MHS0"/>
<dbReference type="InterPro" id="IPR028119">
    <property type="entry name" value="Snapin/Pallidin/Snn1"/>
</dbReference>
<evidence type="ECO:0000256" key="2">
    <source>
        <dbReference type="ARBA" id="ARBA00023054"/>
    </source>
</evidence>
<dbReference type="GO" id="GO:2000300">
    <property type="term" value="P:regulation of synaptic vesicle exocytosis"/>
    <property type="evidence" value="ECO:0007669"/>
    <property type="project" value="TreeGrafter"/>
</dbReference>
<evidence type="ECO:0000313" key="5">
    <source>
        <dbReference type="EMBL" id="CDG71644.1"/>
    </source>
</evidence>
<organism evidence="5">
    <name type="scientific">Hydra vulgaris</name>
    <name type="common">Hydra</name>
    <name type="synonym">Hydra attenuata</name>
    <dbReference type="NCBI Taxonomy" id="6087"/>
    <lineage>
        <taxon>Eukaryota</taxon>
        <taxon>Metazoa</taxon>
        <taxon>Cnidaria</taxon>
        <taxon>Hydrozoa</taxon>
        <taxon>Hydroidolina</taxon>
        <taxon>Anthoathecata</taxon>
        <taxon>Aplanulata</taxon>
        <taxon>Hydridae</taxon>
        <taxon>Hydra</taxon>
    </lineage>
</organism>
<dbReference type="GO" id="GO:0016079">
    <property type="term" value="P:synaptic vesicle exocytosis"/>
    <property type="evidence" value="ECO:0007669"/>
    <property type="project" value="TreeGrafter"/>
</dbReference>
<sequence length="114" mass="13170">MSTVKPQSNLSEGILCLLKPAVEEIDLSVKDTRESQLLLRDTIDKLTIELEQLASLHKPPLDLDPYIRKLFNCRRKITVVNSVLQNTQERLNKLQQNISRETNKKKILTENITF</sequence>
<comment type="similarity">
    <text evidence="1">Belongs to the SNAPIN family.</text>
</comment>
<dbReference type="InterPro" id="IPR017246">
    <property type="entry name" value="Snapin"/>
</dbReference>
<evidence type="ECO:0000256" key="3">
    <source>
        <dbReference type="ARBA" id="ARBA00033330"/>
    </source>
</evidence>
<dbReference type="GO" id="GO:0008021">
    <property type="term" value="C:synaptic vesicle"/>
    <property type="evidence" value="ECO:0007669"/>
    <property type="project" value="TreeGrafter"/>
</dbReference>
<keyword evidence="2 4" id="KW-0175">Coiled coil</keyword>
<evidence type="ECO:0000256" key="1">
    <source>
        <dbReference type="ARBA" id="ARBA00006111"/>
    </source>
</evidence>
<name>T2MHS0_HYDVU</name>
<dbReference type="PANTHER" id="PTHR31305:SF2">
    <property type="entry name" value="SNARE-ASSOCIATED PROTEIN SNAPIN"/>
    <property type="match status" value="1"/>
</dbReference>
<proteinExistence type="evidence at transcript level"/>
<protein>
    <recommendedName>
        <fullName evidence="3">Biogenesis of lysosome-related organelles complex 1 subunit 7</fullName>
    </recommendedName>
</protein>
<dbReference type="GO" id="GO:0008333">
    <property type="term" value="P:endosome to lysosome transport"/>
    <property type="evidence" value="ECO:0007669"/>
    <property type="project" value="TreeGrafter"/>
</dbReference>
<dbReference type="GO" id="GO:0032418">
    <property type="term" value="P:lysosome localization"/>
    <property type="evidence" value="ECO:0007669"/>
    <property type="project" value="TreeGrafter"/>
</dbReference>
<gene>
    <name evidence="5" type="primary">SNAPIN</name>
</gene>
<dbReference type="GO" id="GO:0007040">
    <property type="term" value="P:lysosome organization"/>
    <property type="evidence" value="ECO:0007669"/>
    <property type="project" value="TreeGrafter"/>
</dbReference>
<dbReference type="GO" id="GO:0031083">
    <property type="term" value="C:BLOC-1 complex"/>
    <property type="evidence" value="ECO:0007669"/>
    <property type="project" value="InterPro"/>
</dbReference>
<accession>T2MHS0</accession>
<dbReference type="GO" id="GO:0000149">
    <property type="term" value="F:SNARE binding"/>
    <property type="evidence" value="ECO:0007669"/>
    <property type="project" value="TreeGrafter"/>
</dbReference>
<dbReference type="PANTHER" id="PTHR31305">
    <property type="entry name" value="SNARE-ASSOCIATED PROTEIN SNAPIN"/>
    <property type="match status" value="1"/>
</dbReference>
<dbReference type="GO" id="GO:0099078">
    <property type="term" value="C:BORC complex"/>
    <property type="evidence" value="ECO:0007669"/>
    <property type="project" value="TreeGrafter"/>
</dbReference>
<dbReference type="Pfam" id="PF14712">
    <property type="entry name" value="Snapin_Pallidin"/>
    <property type="match status" value="1"/>
</dbReference>